<dbReference type="Proteomes" id="UP001187192">
    <property type="component" value="Unassembled WGS sequence"/>
</dbReference>
<evidence type="ECO:0000313" key="1">
    <source>
        <dbReference type="EMBL" id="GMN49942.1"/>
    </source>
</evidence>
<sequence length="101" mass="11445">MVSVAAFSLSWLVLLIRSVVTYFFSAFRLMTATLFSARPLPRTSKLSKSQPCLPYTARGIQEAHRWSTNYLKNLRSFLGFDLVGNAFTCKEDRLTSVSMNN</sequence>
<keyword evidence="2" id="KW-1185">Reference proteome</keyword>
<accession>A0AA88AFG2</accession>
<organism evidence="1 2">
    <name type="scientific">Ficus carica</name>
    <name type="common">Common fig</name>
    <dbReference type="NCBI Taxonomy" id="3494"/>
    <lineage>
        <taxon>Eukaryota</taxon>
        <taxon>Viridiplantae</taxon>
        <taxon>Streptophyta</taxon>
        <taxon>Embryophyta</taxon>
        <taxon>Tracheophyta</taxon>
        <taxon>Spermatophyta</taxon>
        <taxon>Magnoliopsida</taxon>
        <taxon>eudicotyledons</taxon>
        <taxon>Gunneridae</taxon>
        <taxon>Pentapetalae</taxon>
        <taxon>rosids</taxon>
        <taxon>fabids</taxon>
        <taxon>Rosales</taxon>
        <taxon>Moraceae</taxon>
        <taxon>Ficeae</taxon>
        <taxon>Ficus</taxon>
    </lineage>
</organism>
<dbReference type="AlphaFoldDB" id="A0AA88AFG2"/>
<reference evidence="1" key="1">
    <citation type="submission" date="2023-07" db="EMBL/GenBank/DDBJ databases">
        <title>draft genome sequence of fig (Ficus carica).</title>
        <authorList>
            <person name="Takahashi T."/>
            <person name="Nishimura K."/>
        </authorList>
    </citation>
    <scope>NUCLEOTIDE SEQUENCE</scope>
</reference>
<name>A0AA88AFG2_FICCA</name>
<gene>
    <name evidence="1" type="ORF">TIFTF001_019104</name>
</gene>
<proteinExistence type="predicted"/>
<comment type="caution">
    <text evidence="1">The sequence shown here is derived from an EMBL/GenBank/DDBJ whole genome shotgun (WGS) entry which is preliminary data.</text>
</comment>
<dbReference type="EMBL" id="BTGU01000032">
    <property type="protein sequence ID" value="GMN49942.1"/>
    <property type="molecule type" value="Genomic_DNA"/>
</dbReference>
<protein>
    <submittedName>
        <fullName evidence="1">Uncharacterized protein</fullName>
    </submittedName>
</protein>
<evidence type="ECO:0000313" key="2">
    <source>
        <dbReference type="Proteomes" id="UP001187192"/>
    </source>
</evidence>